<organism evidence="15 16">
    <name type="scientific">Flexivirga caeni</name>
    <dbReference type="NCBI Taxonomy" id="2294115"/>
    <lineage>
        <taxon>Bacteria</taxon>
        <taxon>Bacillati</taxon>
        <taxon>Actinomycetota</taxon>
        <taxon>Actinomycetes</taxon>
        <taxon>Micrococcales</taxon>
        <taxon>Dermacoccaceae</taxon>
        <taxon>Flexivirga</taxon>
    </lineage>
</organism>
<proteinExistence type="inferred from homology"/>
<dbReference type="GO" id="GO:0006072">
    <property type="term" value="P:glycerol-3-phosphate metabolic process"/>
    <property type="evidence" value="ECO:0007669"/>
    <property type="project" value="InterPro"/>
</dbReference>
<dbReference type="Gene3D" id="3.30.420.40">
    <property type="match status" value="2"/>
</dbReference>
<evidence type="ECO:0000256" key="5">
    <source>
        <dbReference type="ARBA" id="ARBA00022741"/>
    </source>
</evidence>
<feature type="domain" description="Carbohydrate kinase FGGY N-terminal" evidence="13">
    <location>
        <begin position="7"/>
        <end position="250"/>
    </location>
</feature>
<dbReference type="FunFam" id="3.30.420.40:FF:000007">
    <property type="entry name" value="Glycerol kinase"/>
    <property type="match status" value="1"/>
</dbReference>
<evidence type="ECO:0000256" key="1">
    <source>
        <dbReference type="ARBA" id="ARBA00005190"/>
    </source>
</evidence>
<evidence type="ECO:0000256" key="3">
    <source>
        <dbReference type="ARBA" id="ARBA00012099"/>
    </source>
</evidence>
<dbReference type="CDD" id="cd07769">
    <property type="entry name" value="ASKHA_NBD_FGGY_GK"/>
    <property type="match status" value="1"/>
</dbReference>
<evidence type="ECO:0000256" key="12">
    <source>
        <dbReference type="RuleBase" id="RU003733"/>
    </source>
</evidence>
<keyword evidence="16" id="KW-1185">Reference proteome</keyword>
<dbReference type="OrthoDB" id="9805576at2"/>
<keyword evidence="8" id="KW-0067">ATP-binding</keyword>
<dbReference type="NCBIfam" id="NF000756">
    <property type="entry name" value="PRK00047.1"/>
    <property type="match status" value="1"/>
</dbReference>
<dbReference type="EMBL" id="RJJQ01000007">
    <property type="protein sequence ID" value="RNI22844.1"/>
    <property type="molecule type" value="Genomic_DNA"/>
</dbReference>
<dbReference type="NCBIfam" id="TIGR01311">
    <property type="entry name" value="glycerol_kin"/>
    <property type="match status" value="1"/>
</dbReference>
<gene>
    <name evidence="15" type="primary">glpK</name>
    <name evidence="15" type="ORF">EFY87_08510</name>
</gene>
<evidence type="ECO:0000313" key="16">
    <source>
        <dbReference type="Proteomes" id="UP000271678"/>
    </source>
</evidence>
<comment type="catalytic activity">
    <reaction evidence="10">
        <text>glycerol + ATP = sn-glycerol 3-phosphate + ADP + H(+)</text>
        <dbReference type="Rhea" id="RHEA:21644"/>
        <dbReference type="ChEBI" id="CHEBI:15378"/>
        <dbReference type="ChEBI" id="CHEBI:17754"/>
        <dbReference type="ChEBI" id="CHEBI:30616"/>
        <dbReference type="ChEBI" id="CHEBI:57597"/>
        <dbReference type="ChEBI" id="CHEBI:456216"/>
        <dbReference type="EC" id="2.7.1.30"/>
    </reaction>
</comment>
<dbReference type="GO" id="GO:0004370">
    <property type="term" value="F:glycerol kinase activity"/>
    <property type="evidence" value="ECO:0007669"/>
    <property type="project" value="UniProtKB-EC"/>
</dbReference>
<dbReference type="InterPro" id="IPR018483">
    <property type="entry name" value="Carb_kinase_FGGY_CS"/>
</dbReference>
<evidence type="ECO:0000256" key="7">
    <source>
        <dbReference type="ARBA" id="ARBA00022798"/>
    </source>
</evidence>
<name>A0A3M9MBE7_9MICO</name>
<reference evidence="15 16" key="1">
    <citation type="submission" date="2018-11" db="EMBL/GenBank/DDBJ databases">
        <title>Draft genome of Simplicispira Flexivirga sp. BO-16.</title>
        <authorList>
            <person name="Im W.T."/>
        </authorList>
    </citation>
    <scope>NUCLEOTIDE SEQUENCE [LARGE SCALE GENOMIC DNA]</scope>
    <source>
        <strain evidence="15 16">BO-16</strain>
    </source>
</reference>
<evidence type="ECO:0000256" key="2">
    <source>
        <dbReference type="ARBA" id="ARBA00009156"/>
    </source>
</evidence>
<evidence type="ECO:0000256" key="11">
    <source>
        <dbReference type="ARBA" id="ARBA00054633"/>
    </source>
</evidence>
<dbReference type="InterPro" id="IPR000577">
    <property type="entry name" value="Carb_kinase_FGGY"/>
</dbReference>
<protein>
    <recommendedName>
        <fullName evidence="3">glycerol kinase</fullName>
        <ecNumber evidence="3">2.7.1.30</ecNumber>
    </recommendedName>
    <alternativeName>
        <fullName evidence="9">ATP:glycerol 3-phosphotransferase</fullName>
    </alternativeName>
</protein>
<accession>A0A3M9MBE7</accession>
<evidence type="ECO:0000256" key="9">
    <source>
        <dbReference type="ARBA" id="ARBA00043149"/>
    </source>
</evidence>
<comment type="function">
    <text evidence="11">Key enzyme in the regulation of glycerol uptake and metabolism. Catalyzes the phosphorylation of glycerol to yield sn-glycerol 3-phosphate.</text>
</comment>
<dbReference type="PANTHER" id="PTHR10196">
    <property type="entry name" value="SUGAR KINASE"/>
    <property type="match status" value="1"/>
</dbReference>
<evidence type="ECO:0000259" key="14">
    <source>
        <dbReference type="Pfam" id="PF02782"/>
    </source>
</evidence>
<dbReference type="InterPro" id="IPR018485">
    <property type="entry name" value="FGGY_C"/>
</dbReference>
<dbReference type="PIRSF" id="PIRSF000538">
    <property type="entry name" value="GlpK"/>
    <property type="match status" value="1"/>
</dbReference>
<evidence type="ECO:0000256" key="8">
    <source>
        <dbReference type="ARBA" id="ARBA00022840"/>
    </source>
</evidence>
<dbReference type="PANTHER" id="PTHR10196:SF69">
    <property type="entry name" value="GLYCEROL KINASE"/>
    <property type="match status" value="1"/>
</dbReference>
<dbReference type="PROSITE" id="PS00445">
    <property type="entry name" value="FGGY_KINASES_2"/>
    <property type="match status" value="1"/>
</dbReference>
<dbReference type="GO" id="GO:0005829">
    <property type="term" value="C:cytosol"/>
    <property type="evidence" value="ECO:0007669"/>
    <property type="project" value="TreeGrafter"/>
</dbReference>
<evidence type="ECO:0000313" key="15">
    <source>
        <dbReference type="EMBL" id="RNI22844.1"/>
    </source>
</evidence>
<dbReference type="InterPro" id="IPR005999">
    <property type="entry name" value="Glycerol_kin"/>
</dbReference>
<evidence type="ECO:0000256" key="4">
    <source>
        <dbReference type="ARBA" id="ARBA00022679"/>
    </source>
</evidence>
<dbReference type="PROSITE" id="PS00933">
    <property type="entry name" value="FGGY_KINASES_1"/>
    <property type="match status" value="1"/>
</dbReference>
<dbReference type="SUPFAM" id="SSF53067">
    <property type="entry name" value="Actin-like ATPase domain"/>
    <property type="match status" value="2"/>
</dbReference>
<dbReference type="EC" id="2.7.1.30" evidence="3"/>
<dbReference type="InterPro" id="IPR043129">
    <property type="entry name" value="ATPase_NBD"/>
</dbReference>
<sequence length="503" mass="54521">MTSGFVASIDQGTTSTRCVVFDAHGRMVALSQQEHRQFYPQPGWVEHDAAEIWELVRVLLPEAIRDAGIDPSQVSALGITNQRETAVVWDRHTGKPVHRAIVWQDTRTSGLLPRYAAQAAFITDRTGLPLSNYSSAPKLRWLFDHHPELAGPARAGDLLFGTMDSWLVWNLTGGVAGGRHVTDVTNASRTMLMNLDTLDWDEDLLAIFGLPRQLLPEIVPSICDVGTVADPVPGLRVTALIGDQQASLFGQTTLDAGEAKCTFGTGSFLLFNTGTQPVRTDGGLITTVAHQQQGQPAVYALEGSMAVAGALVKWCRDNLGLIRSVAEIETQASTVTDNGGCYIVPAFAGLYAPHWDSNARGLIVGLTGFVTKGHLCRAVLESTAWQTRDVVEAMNRHAPVPVSRLMVDGGMTADNLLMQILSDALNVPVLRPMVAETVALGAAYAAGIGAGVWPDRRALRQHWHLAGEWTPNWNDRDRETACAGWQHAVDAAIYWGRRTGDEV</sequence>
<dbReference type="Pfam" id="PF00370">
    <property type="entry name" value="FGGY_N"/>
    <property type="match status" value="1"/>
</dbReference>
<keyword evidence="4 12" id="KW-0808">Transferase</keyword>
<dbReference type="AlphaFoldDB" id="A0A3M9MBE7"/>
<comment type="pathway">
    <text evidence="1">Polyol metabolism; glycerol degradation via glycerol kinase pathway; sn-glycerol 3-phosphate from glycerol: step 1/1.</text>
</comment>
<keyword evidence="5" id="KW-0547">Nucleotide-binding</keyword>
<dbReference type="FunFam" id="3.30.420.40:FF:000008">
    <property type="entry name" value="Glycerol kinase"/>
    <property type="match status" value="1"/>
</dbReference>
<keyword evidence="6 12" id="KW-0418">Kinase</keyword>
<dbReference type="GO" id="GO:0019563">
    <property type="term" value="P:glycerol catabolic process"/>
    <property type="evidence" value="ECO:0007669"/>
    <property type="project" value="TreeGrafter"/>
</dbReference>
<evidence type="ECO:0000256" key="6">
    <source>
        <dbReference type="ARBA" id="ARBA00022777"/>
    </source>
</evidence>
<dbReference type="GO" id="GO:0005524">
    <property type="term" value="F:ATP binding"/>
    <property type="evidence" value="ECO:0007669"/>
    <property type="project" value="UniProtKB-KW"/>
</dbReference>
<comment type="caution">
    <text evidence="15">The sequence shown here is derived from an EMBL/GenBank/DDBJ whole genome shotgun (WGS) entry which is preliminary data.</text>
</comment>
<evidence type="ECO:0000256" key="10">
    <source>
        <dbReference type="ARBA" id="ARBA00052101"/>
    </source>
</evidence>
<comment type="similarity">
    <text evidence="2 12">Belongs to the FGGY kinase family.</text>
</comment>
<feature type="domain" description="Carbohydrate kinase FGGY C-terminal" evidence="14">
    <location>
        <begin position="259"/>
        <end position="449"/>
    </location>
</feature>
<dbReference type="Pfam" id="PF02782">
    <property type="entry name" value="FGGY_C"/>
    <property type="match status" value="1"/>
</dbReference>
<dbReference type="InterPro" id="IPR018484">
    <property type="entry name" value="FGGY_N"/>
</dbReference>
<dbReference type="Proteomes" id="UP000271678">
    <property type="component" value="Unassembled WGS sequence"/>
</dbReference>
<keyword evidence="7" id="KW-0319">Glycerol metabolism</keyword>
<evidence type="ECO:0000259" key="13">
    <source>
        <dbReference type="Pfam" id="PF00370"/>
    </source>
</evidence>